<feature type="transmembrane region" description="Helical" evidence="1">
    <location>
        <begin position="58"/>
        <end position="75"/>
    </location>
</feature>
<keyword evidence="1" id="KW-1133">Transmembrane helix</keyword>
<keyword evidence="1" id="KW-0812">Transmembrane</keyword>
<reference evidence="2" key="1">
    <citation type="submission" date="2020-05" db="EMBL/GenBank/DDBJ databases">
        <authorList>
            <person name="Chiriac C."/>
            <person name="Salcher M."/>
            <person name="Ghai R."/>
            <person name="Kavagutti S V."/>
        </authorList>
    </citation>
    <scope>NUCLEOTIDE SEQUENCE</scope>
</reference>
<accession>A0A6J6HMV1</accession>
<keyword evidence="1" id="KW-0472">Membrane</keyword>
<evidence type="ECO:0000313" key="2">
    <source>
        <dbReference type="EMBL" id="CAB4613099.1"/>
    </source>
</evidence>
<protein>
    <submittedName>
        <fullName evidence="2">Unannotated protein</fullName>
    </submittedName>
</protein>
<gene>
    <name evidence="2" type="ORF">UFOPK1874_00558</name>
</gene>
<sequence>MSFEAPASPARPPSDGWRTVAFITWIGVLASVLAVTISSRTIGRSIWWLGPSSNPAPVFYLLIPILIIGTPLFVTMRRPERIVRVGLMGSVALLISAMPDMGSNSAIAIAIITIGLAALASSIALLLVLRKYR</sequence>
<feature type="transmembrane region" description="Helical" evidence="1">
    <location>
        <begin position="105"/>
        <end position="129"/>
    </location>
</feature>
<name>A0A6J6HMV1_9ZZZZ</name>
<dbReference type="EMBL" id="CAEZUX010000046">
    <property type="protein sequence ID" value="CAB4613099.1"/>
    <property type="molecule type" value="Genomic_DNA"/>
</dbReference>
<dbReference type="AlphaFoldDB" id="A0A6J6HMV1"/>
<organism evidence="2">
    <name type="scientific">freshwater metagenome</name>
    <dbReference type="NCBI Taxonomy" id="449393"/>
    <lineage>
        <taxon>unclassified sequences</taxon>
        <taxon>metagenomes</taxon>
        <taxon>ecological metagenomes</taxon>
    </lineage>
</organism>
<feature type="transmembrane region" description="Helical" evidence="1">
    <location>
        <begin position="82"/>
        <end position="99"/>
    </location>
</feature>
<proteinExistence type="predicted"/>
<evidence type="ECO:0000256" key="1">
    <source>
        <dbReference type="SAM" id="Phobius"/>
    </source>
</evidence>
<feature type="transmembrane region" description="Helical" evidence="1">
    <location>
        <begin position="20"/>
        <end position="38"/>
    </location>
</feature>